<keyword evidence="3" id="KW-1185">Reference proteome</keyword>
<name>A0A1G7AUD8_9RHOB</name>
<dbReference type="InterPro" id="IPR038694">
    <property type="entry name" value="DUF427_sf"/>
</dbReference>
<dbReference type="PANTHER" id="PTHR34310">
    <property type="entry name" value="DUF427 DOMAIN PROTEIN (AFU_ORTHOLOGUE AFUA_3G02220)"/>
    <property type="match status" value="1"/>
</dbReference>
<accession>A0A1G7AUD8</accession>
<dbReference type="PANTHER" id="PTHR34310:SF9">
    <property type="entry name" value="BLR5716 PROTEIN"/>
    <property type="match status" value="1"/>
</dbReference>
<proteinExistence type="predicted"/>
<feature type="domain" description="DUF427" evidence="1">
    <location>
        <begin position="15"/>
        <end position="104"/>
    </location>
</feature>
<dbReference type="Pfam" id="PF04248">
    <property type="entry name" value="NTP_transf_9"/>
    <property type="match status" value="1"/>
</dbReference>
<protein>
    <submittedName>
        <fullName evidence="2">Uncharacterized conserved protein, DUF427 family</fullName>
    </submittedName>
</protein>
<dbReference type="InterPro" id="IPR007361">
    <property type="entry name" value="DUF427"/>
</dbReference>
<gene>
    <name evidence="2" type="ORF">SAMN04488239_11557</name>
</gene>
<evidence type="ECO:0000313" key="2">
    <source>
        <dbReference type="EMBL" id="SDE18320.1"/>
    </source>
</evidence>
<dbReference type="OrthoDB" id="9815163at2"/>
<dbReference type="AlphaFoldDB" id="A0A1G7AUD8"/>
<dbReference type="Gene3D" id="2.170.150.40">
    <property type="entry name" value="Domain of unknown function (DUF427)"/>
    <property type="match status" value="1"/>
</dbReference>
<evidence type="ECO:0000259" key="1">
    <source>
        <dbReference type="Pfam" id="PF04248"/>
    </source>
</evidence>
<organism evidence="2 3">
    <name type="scientific">Ruegeria marina</name>
    <dbReference type="NCBI Taxonomy" id="639004"/>
    <lineage>
        <taxon>Bacteria</taxon>
        <taxon>Pseudomonadati</taxon>
        <taxon>Pseudomonadota</taxon>
        <taxon>Alphaproteobacteria</taxon>
        <taxon>Rhodobacterales</taxon>
        <taxon>Roseobacteraceae</taxon>
        <taxon>Ruegeria</taxon>
    </lineage>
</organism>
<dbReference type="EMBL" id="FMZV01000015">
    <property type="protein sequence ID" value="SDE18320.1"/>
    <property type="molecule type" value="Genomic_DNA"/>
</dbReference>
<sequence length="114" mass="12659">MSDHITIRKAPGKWSVRSGGAVLGESANALELSEGDYDPVIYFPREDIAMAFLDRSDKTTRCPHKGDASYYSIVNRSSVTRDAAWSYEDPLPAMERIKGYLAFVVGDTVKVEQI</sequence>
<dbReference type="RefSeq" id="WP_093035306.1">
    <property type="nucleotide sequence ID" value="NZ_FMZV01000015.1"/>
</dbReference>
<evidence type="ECO:0000313" key="3">
    <source>
        <dbReference type="Proteomes" id="UP000199628"/>
    </source>
</evidence>
<dbReference type="Proteomes" id="UP000199628">
    <property type="component" value="Unassembled WGS sequence"/>
</dbReference>
<dbReference type="STRING" id="639004.SAMN04488239_11557"/>
<reference evidence="3" key="1">
    <citation type="submission" date="2016-10" db="EMBL/GenBank/DDBJ databases">
        <authorList>
            <person name="Varghese N."/>
            <person name="Submissions S."/>
        </authorList>
    </citation>
    <scope>NUCLEOTIDE SEQUENCE [LARGE SCALE GENOMIC DNA]</scope>
    <source>
        <strain evidence="3">CGMCC 1.9108</strain>
    </source>
</reference>